<dbReference type="Pfam" id="PF00583">
    <property type="entry name" value="Acetyltransf_1"/>
    <property type="match status" value="1"/>
</dbReference>
<dbReference type="InterPro" id="IPR000182">
    <property type="entry name" value="GNAT_dom"/>
</dbReference>
<dbReference type="Proteomes" id="UP000236286">
    <property type="component" value="Unassembled WGS sequence"/>
</dbReference>
<evidence type="ECO:0000313" key="3">
    <source>
        <dbReference type="Proteomes" id="UP000236286"/>
    </source>
</evidence>
<accession>A0A2J7TEG4</accession>
<reference evidence="2 3" key="1">
    <citation type="submission" date="2017-10" db="EMBL/GenBank/DDBJ databases">
        <title>Genome announcement of Methylocella silvestris TVC from permafrost.</title>
        <authorList>
            <person name="Wang J."/>
            <person name="Geng K."/>
            <person name="Ul-Haque F."/>
            <person name="Crombie A.T."/>
            <person name="Street L.E."/>
            <person name="Wookey P.A."/>
            <person name="Murrell J.C."/>
            <person name="Pratscher J."/>
        </authorList>
    </citation>
    <scope>NUCLEOTIDE SEQUENCE [LARGE SCALE GENOMIC DNA]</scope>
    <source>
        <strain evidence="2 3">TVC</strain>
    </source>
</reference>
<gene>
    <name evidence="2" type="ORF">CR492_15260</name>
</gene>
<proteinExistence type="predicted"/>
<feature type="domain" description="N-acetyltransferase" evidence="1">
    <location>
        <begin position="5"/>
        <end position="154"/>
    </location>
</feature>
<dbReference type="EMBL" id="PDZR01000019">
    <property type="protein sequence ID" value="PNG25156.1"/>
    <property type="molecule type" value="Genomic_DNA"/>
</dbReference>
<dbReference type="PROSITE" id="PS51186">
    <property type="entry name" value="GNAT"/>
    <property type="match status" value="1"/>
</dbReference>
<dbReference type="GO" id="GO:0016747">
    <property type="term" value="F:acyltransferase activity, transferring groups other than amino-acyl groups"/>
    <property type="evidence" value="ECO:0007669"/>
    <property type="project" value="InterPro"/>
</dbReference>
<organism evidence="2 3">
    <name type="scientific">Methylocella silvestris</name>
    <dbReference type="NCBI Taxonomy" id="199596"/>
    <lineage>
        <taxon>Bacteria</taxon>
        <taxon>Pseudomonadati</taxon>
        <taxon>Pseudomonadota</taxon>
        <taxon>Alphaproteobacteria</taxon>
        <taxon>Hyphomicrobiales</taxon>
        <taxon>Beijerinckiaceae</taxon>
        <taxon>Methylocella</taxon>
    </lineage>
</organism>
<name>A0A2J7TEG4_METSI</name>
<evidence type="ECO:0000313" key="2">
    <source>
        <dbReference type="EMBL" id="PNG25156.1"/>
    </source>
</evidence>
<dbReference type="Gene3D" id="3.40.630.30">
    <property type="match status" value="1"/>
</dbReference>
<evidence type="ECO:0000259" key="1">
    <source>
        <dbReference type="PROSITE" id="PS51186"/>
    </source>
</evidence>
<dbReference type="RefSeq" id="WP_102844583.1">
    <property type="nucleotide sequence ID" value="NZ_PDZR01000019.1"/>
</dbReference>
<dbReference type="SUPFAM" id="SSF55729">
    <property type="entry name" value="Acyl-CoA N-acyltransferases (Nat)"/>
    <property type="match status" value="1"/>
</dbReference>
<dbReference type="AlphaFoldDB" id="A0A2J7TEG4"/>
<comment type="caution">
    <text evidence="2">The sequence shown here is derived from an EMBL/GenBank/DDBJ whole genome shotgun (WGS) entry which is preliminary data.</text>
</comment>
<sequence length="229" mass="24413">MGLTATIMTAHLNDAAEILAFLRASGDDKLLPRPDSDYRSSIEAGIFCLARSEGRLIGVAGAFVLSGSPPVLIEMGSCYVAAEFRGFGLQKLFVRARIAAATALIHQDARILTAITPQNLGSRASVLKAGFEPLTEDSRLLMELCGYCAARPGETSDRLCCCDFFYIPRGRQLDEIEALLDAPTVASGRDNGEQLIVSIDIDALKGAPRARLDALVTAEEPAGRVDAQA</sequence>
<dbReference type="OrthoDB" id="8439703at2"/>
<dbReference type="InterPro" id="IPR016181">
    <property type="entry name" value="Acyl_CoA_acyltransferase"/>
</dbReference>
<protein>
    <recommendedName>
        <fullName evidence="1">N-acetyltransferase domain-containing protein</fullName>
    </recommendedName>
</protein>